<name>B9Y8Z9_9FIRM</name>
<evidence type="ECO:0000313" key="2">
    <source>
        <dbReference type="Proteomes" id="UP000005950"/>
    </source>
</evidence>
<sequence>MDQHYPLVSSGSKGNFIAKAEGKCFNSKRGRPLKQGKESQGIQRQPIIIFHFENR</sequence>
<reference evidence="1 2" key="2">
    <citation type="submission" date="2009-02" db="EMBL/GenBank/DDBJ databases">
        <title>Draft genome sequence of Holdemania filiformis DSM 12042.</title>
        <authorList>
            <person name="Sudarsanam P."/>
            <person name="Ley R."/>
            <person name="Guruge J."/>
            <person name="Turnbaugh P.J."/>
            <person name="Mahowald M."/>
            <person name="Liep D."/>
            <person name="Gordon J."/>
        </authorList>
    </citation>
    <scope>NUCLEOTIDE SEQUENCE [LARGE SCALE GENOMIC DNA]</scope>
    <source>
        <strain evidence="1 2">DSM 12042</strain>
    </source>
</reference>
<protein>
    <submittedName>
        <fullName evidence="1">Uncharacterized protein</fullName>
    </submittedName>
</protein>
<dbReference type="EMBL" id="ACCF01000134">
    <property type="protein sequence ID" value="EEF67544.1"/>
    <property type="molecule type" value="Genomic_DNA"/>
</dbReference>
<comment type="caution">
    <text evidence="1">The sequence shown here is derived from an EMBL/GenBank/DDBJ whole genome shotgun (WGS) entry which is preliminary data.</text>
</comment>
<dbReference type="Proteomes" id="UP000005950">
    <property type="component" value="Unassembled WGS sequence"/>
</dbReference>
<proteinExistence type="predicted"/>
<reference evidence="1 2" key="1">
    <citation type="submission" date="2008-12" db="EMBL/GenBank/DDBJ databases">
        <authorList>
            <person name="Fulton L."/>
            <person name="Clifton S."/>
            <person name="Fulton B."/>
            <person name="Xu J."/>
            <person name="Minx P."/>
            <person name="Pepin K.H."/>
            <person name="Johnson M."/>
            <person name="Bhonagiri V."/>
            <person name="Nash W.E."/>
            <person name="Mardis E.R."/>
            <person name="Wilson R.K."/>
        </authorList>
    </citation>
    <scope>NUCLEOTIDE SEQUENCE [LARGE SCALE GENOMIC DNA]</scope>
    <source>
        <strain evidence="1 2">DSM 12042</strain>
    </source>
</reference>
<evidence type="ECO:0000313" key="1">
    <source>
        <dbReference type="EMBL" id="EEF67544.1"/>
    </source>
</evidence>
<organism evidence="1 2">
    <name type="scientific">Holdemania filiformis DSM 12042</name>
    <dbReference type="NCBI Taxonomy" id="545696"/>
    <lineage>
        <taxon>Bacteria</taxon>
        <taxon>Bacillati</taxon>
        <taxon>Bacillota</taxon>
        <taxon>Erysipelotrichia</taxon>
        <taxon>Erysipelotrichales</taxon>
        <taxon>Erysipelotrichaceae</taxon>
        <taxon>Holdemania</taxon>
    </lineage>
</organism>
<dbReference type="AlphaFoldDB" id="B9Y8Z9"/>
<gene>
    <name evidence="1" type="ORF">HOLDEFILI_02299</name>
</gene>
<dbReference type="HOGENOM" id="CLU_3026125_0_0_9"/>
<accession>B9Y8Z9</accession>
<dbReference type="STRING" id="545696.HOLDEFILI_02299"/>